<dbReference type="AlphaFoldDB" id="A0AAN8IUB1"/>
<reference evidence="1 2" key="1">
    <citation type="submission" date="2019-10" db="EMBL/GenBank/DDBJ databases">
        <title>Assembly and Annotation for the nematode Trichostrongylus colubriformis.</title>
        <authorList>
            <person name="Martin J."/>
        </authorList>
    </citation>
    <scope>NUCLEOTIDE SEQUENCE [LARGE SCALE GENOMIC DNA]</scope>
    <source>
        <strain evidence="1">G859</strain>
        <tissue evidence="1">Whole worm</tissue>
    </source>
</reference>
<evidence type="ECO:0000313" key="2">
    <source>
        <dbReference type="Proteomes" id="UP001331761"/>
    </source>
</evidence>
<dbReference type="EMBL" id="WIXE01024945">
    <property type="protein sequence ID" value="KAK5965149.1"/>
    <property type="molecule type" value="Genomic_DNA"/>
</dbReference>
<name>A0AAN8IUB1_TRICO</name>
<evidence type="ECO:0000313" key="1">
    <source>
        <dbReference type="EMBL" id="KAK5965149.1"/>
    </source>
</evidence>
<keyword evidence="2" id="KW-1185">Reference proteome</keyword>
<dbReference type="Proteomes" id="UP001331761">
    <property type="component" value="Unassembled WGS sequence"/>
</dbReference>
<proteinExistence type="predicted"/>
<gene>
    <name evidence="1" type="ORF">GCK32_001013</name>
</gene>
<sequence length="299" mass="34116">MKAFLLLRLLWRKIRRSRKIYNVASKHNLELRNAQIMPPIASTYLSFNRPHPPSLREKCFQQGNSMLDRCYLYNSTSSTEASEYWEIDDTAASGNHDSDNIEAQGSTFIVKRVISSDQFEYPDSCKNGSTIIRLINVLKSSIRSSRKGHGRASLFIPVCSSTPLCPSVESLNTLEDASEATVFHRDLDRHVSVPKFPPPPPPVDEFETDSLLIFDDDELALWEIEKSRMCVDETRTALPMTDDSIVLDEDEVDLNETFIDEATFNIDRPMSDMSDSVFHVYSRTSPHYYVIYLSKSVEV</sequence>
<protein>
    <submittedName>
        <fullName evidence="1">Uncharacterized protein</fullName>
    </submittedName>
</protein>
<organism evidence="1 2">
    <name type="scientific">Trichostrongylus colubriformis</name>
    <name type="common">Black scour worm</name>
    <dbReference type="NCBI Taxonomy" id="6319"/>
    <lineage>
        <taxon>Eukaryota</taxon>
        <taxon>Metazoa</taxon>
        <taxon>Ecdysozoa</taxon>
        <taxon>Nematoda</taxon>
        <taxon>Chromadorea</taxon>
        <taxon>Rhabditida</taxon>
        <taxon>Rhabditina</taxon>
        <taxon>Rhabditomorpha</taxon>
        <taxon>Strongyloidea</taxon>
        <taxon>Trichostrongylidae</taxon>
        <taxon>Trichostrongylus</taxon>
    </lineage>
</organism>
<accession>A0AAN8IUB1</accession>
<comment type="caution">
    <text evidence="1">The sequence shown here is derived from an EMBL/GenBank/DDBJ whole genome shotgun (WGS) entry which is preliminary data.</text>
</comment>